<dbReference type="InterPro" id="IPR036047">
    <property type="entry name" value="F-box-like_dom_sf"/>
</dbReference>
<sequence>MSFNFAPITSAIASFRKWISRTPSAPIQKLPPELLVEIFSIHWSPFDEDDSEAGLPEEDPSLSFREELEHLAHAPLLDLSTVCSQWHSIILGTPSLWRKIRLVGSIWSDEPEDVAKVMQLLNAALARSNRYPLTLVLSGTEAKQSYATAVQLLASSSERWKSLTIRYDGIMVAALSSIEGHLPRLESLFIEFGEGEFEQSALDVFSSTPALQILYFYGLADGFSKFPLRQLTSLTCLTISSVQIPDIVALTPSLRDGASLTLEMFMMDDEVVWELDLEIIPATSSIGELRIDVDTDQPFAGSIFKDVLGSMFSSLTLPLLETMQLNIPRSTQLYQGSFPWPSQHFLALSQRSSFSSHLLSLFLIDLIVTEAELVECLHGLQALESLSIGDHDKAYSGTDHHLITDSLLTRLTRTNDSDSAVLIPRLRFFTCRSSLEFSDSKYYECICSRASSDDVPEGCFESDLVCLYDPPREQEAVTSRVDELCAAGRLKLQVISQDTWLSPA</sequence>
<reference evidence="2" key="1">
    <citation type="submission" date="2023-03" db="EMBL/GenBank/DDBJ databases">
        <title>Massive genome expansion in bonnet fungi (Mycena s.s.) driven by repeated elements and novel gene families across ecological guilds.</title>
        <authorList>
            <consortium name="Lawrence Berkeley National Laboratory"/>
            <person name="Harder C.B."/>
            <person name="Miyauchi S."/>
            <person name="Viragh M."/>
            <person name="Kuo A."/>
            <person name="Thoen E."/>
            <person name="Andreopoulos B."/>
            <person name="Lu D."/>
            <person name="Skrede I."/>
            <person name="Drula E."/>
            <person name="Henrissat B."/>
            <person name="Morin E."/>
            <person name="Kohler A."/>
            <person name="Barry K."/>
            <person name="LaButti K."/>
            <person name="Morin E."/>
            <person name="Salamov A."/>
            <person name="Lipzen A."/>
            <person name="Mereny Z."/>
            <person name="Hegedus B."/>
            <person name="Baldrian P."/>
            <person name="Stursova M."/>
            <person name="Weitz H."/>
            <person name="Taylor A."/>
            <person name="Grigoriev I.V."/>
            <person name="Nagy L.G."/>
            <person name="Martin F."/>
            <person name="Kauserud H."/>
        </authorList>
    </citation>
    <scope>NUCLEOTIDE SEQUENCE</scope>
    <source>
        <strain evidence="2">9284</strain>
    </source>
</reference>
<dbReference type="SUPFAM" id="SSF52047">
    <property type="entry name" value="RNI-like"/>
    <property type="match status" value="1"/>
</dbReference>
<evidence type="ECO:0000313" key="2">
    <source>
        <dbReference type="EMBL" id="KAJ7611851.1"/>
    </source>
</evidence>
<accession>A0AAD7FCH6</accession>
<comment type="caution">
    <text evidence="2">The sequence shown here is derived from an EMBL/GenBank/DDBJ whole genome shotgun (WGS) entry which is preliminary data.</text>
</comment>
<dbReference type="SUPFAM" id="SSF81383">
    <property type="entry name" value="F-box domain"/>
    <property type="match status" value="1"/>
</dbReference>
<organism evidence="2 3">
    <name type="scientific">Roridomyces roridus</name>
    <dbReference type="NCBI Taxonomy" id="1738132"/>
    <lineage>
        <taxon>Eukaryota</taxon>
        <taxon>Fungi</taxon>
        <taxon>Dikarya</taxon>
        <taxon>Basidiomycota</taxon>
        <taxon>Agaricomycotina</taxon>
        <taxon>Agaricomycetes</taxon>
        <taxon>Agaricomycetidae</taxon>
        <taxon>Agaricales</taxon>
        <taxon>Marasmiineae</taxon>
        <taxon>Mycenaceae</taxon>
        <taxon>Roridomyces</taxon>
    </lineage>
</organism>
<dbReference type="EMBL" id="JARKIF010000032">
    <property type="protein sequence ID" value="KAJ7611851.1"/>
    <property type="molecule type" value="Genomic_DNA"/>
</dbReference>
<dbReference type="Proteomes" id="UP001221142">
    <property type="component" value="Unassembled WGS sequence"/>
</dbReference>
<protein>
    <recommendedName>
        <fullName evidence="1">F-box domain-containing protein</fullName>
    </recommendedName>
</protein>
<dbReference type="InterPro" id="IPR001810">
    <property type="entry name" value="F-box_dom"/>
</dbReference>
<proteinExistence type="predicted"/>
<dbReference type="AlphaFoldDB" id="A0AAD7FCH6"/>
<evidence type="ECO:0000259" key="1">
    <source>
        <dbReference type="Pfam" id="PF12937"/>
    </source>
</evidence>
<keyword evidence="3" id="KW-1185">Reference proteome</keyword>
<gene>
    <name evidence="2" type="ORF">FB45DRAFT_941170</name>
</gene>
<dbReference type="Pfam" id="PF12937">
    <property type="entry name" value="F-box-like"/>
    <property type="match status" value="1"/>
</dbReference>
<name>A0AAD7FCH6_9AGAR</name>
<dbReference type="Gene3D" id="1.20.1280.50">
    <property type="match status" value="1"/>
</dbReference>
<evidence type="ECO:0000313" key="3">
    <source>
        <dbReference type="Proteomes" id="UP001221142"/>
    </source>
</evidence>
<feature type="domain" description="F-box" evidence="1">
    <location>
        <begin position="27"/>
        <end position="101"/>
    </location>
</feature>